<dbReference type="EMBL" id="SJPJ01000001">
    <property type="protein sequence ID" value="TWT79532.1"/>
    <property type="molecule type" value="Genomic_DNA"/>
</dbReference>
<dbReference type="OrthoDB" id="280060at2"/>
<name>A0A5C5YWZ7_9BACT</name>
<organism evidence="1 2">
    <name type="scientific">Novipirellula herctigrandis</name>
    <dbReference type="NCBI Taxonomy" id="2527986"/>
    <lineage>
        <taxon>Bacteria</taxon>
        <taxon>Pseudomonadati</taxon>
        <taxon>Planctomycetota</taxon>
        <taxon>Planctomycetia</taxon>
        <taxon>Pirellulales</taxon>
        <taxon>Pirellulaceae</taxon>
        <taxon>Novipirellula</taxon>
    </lineage>
</organism>
<evidence type="ECO:0000313" key="1">
    <source>
        <dbReference type="EMBL" id="TWT79532.1"/>
    </source>
</evidence>
<reference evidence="1 2" key="1">
    <citation type="submission" date="2019-02" db="EMBL/GenBank/DDBJ databases">
        <title>Deep-cultivation of Planctomycetes and their phenomic and genomic characterization uncovers novel biology.</title>
        <authorList>
            <person name="Wiegand S."/>
            <person name="Jogler M."/>
            <person name="Boedeker C."/>
            <person name="Pinto D."/>
            <person name="Vollmers J."/>
            <person name="Rivas-Marin E."/>
            <person name="Kohn T."/>
            <person name="Peeters S.H."/>
            <person name="Heuer A."/>
            <person name="Rast P."/>
            <person name="Oberbeckmann S."/>
            <person name="Bunk B."/>
            <person name="Jeske O."/>
            <person name="Meyerdierks A."/>
            <person name="Storesund J.E."/>
            <person name="Kallscheuer N."/>
            <person name="Luecker S."/>
            <person name="Lage O.M."/>
            <person name="Pohl T."/>
            <person name="Merkel B.J."/>
            <person name="Hornburger P."/>
            <person name="Mueller R.-W."/>
            <person name="Bruemmer F."/>
            <person name="Labrenz M."/>
            <person name="Spormann A.M."/>
            <person name="Op Den Camp H."/>
            <person name="Overmann J."/>
            <person name="Amann R."/>
            <person name="Jetten M.S.M."/>
            <person name="Mascher T."/>
            <person name="Medema M.H."/>
            <person name="Devos D.P."/>
            <person name="Kaster A.-K."/>
            <person name="Ovreas L."/>
            <person name="Rohde M."/>
            <person name="Galperin M.Y."/>
            <person name="Jogler C."/>
        </authorList>
    </citation>
    <scope>NUCLEOTIDE SEQUENCE [LARGE SCALE GENOMIC DNA]</scope>
    <source>
        <strain evidence="1 2">CA13</strain>
    </source>
</reference>
<comment type="caution">
    <text evidence="1">The sequence shown here is derived from an EMBL/GenBank/DDBJ whole genome shotgun (WGS) entry which is preliminary data.</text>
</comment>
<protein>
    <submittedName>
        <fullName evidence="1">Uncharacterized protein</fullName>
    </submittedName>
</protein>
<evidence type="ECO:0000313" key="2">
    <source>
        <dbReference type="Proteomes" id="UP000315010"/>
    </source>
</evidence>
<proteinExistence type="predicted"/>
<dbReference type="Proteomes" id="UP000315010">
    <property type="component" value="Unassembled WGS sequence"/>
</dbReference>
<gene>
    <name evidence="1" type="ORF">CA13_09360</name>
</gene>
<dbReference type="AlphaFoldDB" id="A0A5C5YWZ7"/>
<dbReference type="RefSeq" id="WP_146394730.1">
    <property type="nucleotide sequence ID" value="NZ_SJPJ01000001.1"/>
</dbReference>
<dbReference type="PROSITE" id="PS51257">
    <property type="entry name" value="PROKAR_LIPOPROTEIN"/>
    <property type="match status" value="1"/>
</dbReference>
<sequence length="142" mass="15107">MNRVPTSLYAAACLLTLASGCGPTAPSIANGPPAVTWQHLTSESWRYELQDPKRIANFSFRANGGVLWSEGTKNGNLHSVAALGGRWYINNAGDLVITDESESKPYRTLGVTALTATTATAIDRSTGLTEAYSRIYTPQTGG</sequence>
<keyword evidence="2" id="KW-1185">Reference proteome</keyword>
<accession>A0A5C5YWZ7</accession>